<dbReference type="AlphaFoldDB" id="A0AAW1JXX2"/>
<comment type="caution">
    <text evidence="1">The sequence shown here is derived from an EMBL/GenBank/DDBJ whole genome shotgun (WGS) entry which is preliminary data.</text>
</comment>
<name>A0AAW1JXX2_POPJA</name>
<keyword evidence="2" id="KW-1185">Reference proteome</keyword>
<proteinExistence type="predicted"/>
<reference evidence="1 2" key="1">
    <citation type="journal article" date="2024" name="BMC Genomics">
        <title>De novo assembly and annotation of Popillia japonica's genome with initial clues to its potential as an invasive pest.</title>
        <authorList>
            <person name="Cucini C."/>
            <person name="Boschi S."/>
            <person name="Funari R."/>
            <person name="Cardaioli E."/>
            <person name="Iannotti N."/>
            <person name="Marturano G."/>
            <person name="Paoli F."/>
            <person name="Bruttini M."/>
            <person name="Carapelli A."/>
            <person name="Frati F."/>
            <person name="Nardi F."/>
        </authorList>
    </citation>
    <scope>NUCLEOTIDE SEQUENCE [LARGE SCALE GENOMIC DNA]</scope>
    <source>
        <strain evidence="1">DMR45628</strain>
    </source>
</reference>
<organism evidence="1 2">
    <name type="scientific">Popillia japonica</name>
    <name type="common">Japanese beetle</name>
    <dbReference type="NCBI Taxonomy" id="7064"/>
    <lineage>
        <taxon>Eukaryota</taxon>
        <taxon>Metazoa</taxon>
        <taxon>Ecdysozoa</taxon>
        <taxon>Arthropoda</taxon>
        <taxon>Hexapoda</taxon>
        <taxon>Insecta</taxon>
        <taxon>Pterygota</taxon>
        <taxon>Neoptera</taxon>
        <taxon>Endopterygota</taxon>
        <taxon>Coleoptera</taxon>
        <taxon>Polyphaga</taxon>
        <taxon>Scarabaeiformia</taxon>
        <taxon>Scarabaeidae</taxon>
        <taxon>Rutelinae</taxon>
        <taxon>Popillia</taxon>
    </lineage>
</organism>
<evidence type="ECO:0000313" key="1">
    <source>
        <dbReference type="EMBL" id="KAK9709902.1"/>
    </source>
</evidence>
<sequence>MAVGHCQENDLKMDLVADIQGFMLNDGFVVKELAIGDGKQLNHYVFKPNRSYHKLQWMKNEWLSGWKIIIIPYGTAMDMSVNGN</sequence>
<gene>
    <name evidence="1" type="ORF">QE152_g26361</name>
</gene>
<dbReference type="Proteomes" id="UP001458880">
    <property type="component" value="Unassembled WGS sequence"/>
</dbReference>
<dbReference type="EMBL" id="JASPKY010000300">
    <property type="protein sequence ID" value="KAK9709902.1"/>
    <property type="molecule type" value="Genomic_DNA"/>
</dbReference>
<evidence type="ECO:0000313" key="2">
    <source>
        <dbReference type="Proteomes" id="UP001458880"/>
    </source>
</evidence>
<accession>A0AAW1JXX2</accession>
<protein>
    <submittedName>
        <fullName evidence="1">Uncharacterized protein</fullName>
    </submittedName>
</protein>